<feature type="region of interest" description="Disordered" evidence="1">
    <location>
        <begin position="78"/>
        <end position="101"/>
    </location>
</feature>
<name>A0A0F7UPW1_TOXGV</name>
<accession>A0A0F7UPW1</accession>
<organism evidence="2">
    <name type="scientific">Toxoplasma gondii (strain ATCC 50861 / VEG)</name>
    <dbReference type="NCBI Taxonomy" id="432359"/>
    <lineage>
        <taxon>Eukaryota</taxon>
        <taxon>Sar</taxon>
        <taxon>Alveolata</taxon>
        <taxon>Apicomplexa</taxon>
        <taxon>Conoidasida</taxon>
        <taxon>Coccidia</taxon>
        <taxon>Eucoccidiorida</taxon>
        <taxon>Eimeriorina</taxon>
        <taxon>Sarcocystidae</taxon>
        <taxon>Toxoplasma</taxon>
    </lineage>
</organism>
<dbReference type="AlphaFoldDB" id="A0A0F7UPW1"/>
<gene>
    <name evidence="2" type="ORF">BN1205_056940</name>
</gene>
<protein>
    <submittedName>
        <fullName evidence="2">Uncharacterized protein</fullName>
    </submittedName>
</protein>
<evidence type="ECO:0000313" key="2">
    <source>
        <dbReference type="EMBL" id="CEL72230.1"/>
    </source>
</evidence>
<proteinExistence type="predicted"/>
<sequence>MERGIHTRWTQEQWQTSQVSSSLLCSAIRRTTEETTTQSSGCHTTNCTHSWSFSGSVLRNERRDGKTSDVQAAASVLSRPDCCDTEDNEEGPTDEEGGGKEAQAVAITRLSTSCSHRRRCKWFCHLTKHLTHLLAKAEKRIKGTNQRTECFRCSVRDKPLRVSCFLRLPESRSCC</sequence>
<feature type="compositionally biased region" description="Acidic residues" evidence="1">
    <location>
        <begin position="83"/>
        <end position="96"/>
    </location>
</feature>
<dbReference type="EMBL" id="LN714492">
    <property type="protein sequence ID" value="CEL72230.1"/>
    <property type="molecule type" value="Genomic_DNA"/>
</dbReference>
<evidence type="ECO:0000256" key="1">
    <source>
        <dbReference type="SAM" id="MobiDB-lite"/>
    </source>
</evidence>
<reference evidence="2" key="1">
    <citation type="journal article" date="2015" name="PLoS ONE">
        <title>Comprehensive Evaluation of Toxoplasma gondii VEG and Neospora caninum LIV Genomes with Tachyzoite Stage Transcriptome and Proteome Defines Novel Transcript Features.</title>
        <authorList>
            <person name="Ramaprasad A."/>
            <person name="Mourier T."/>
            <person name="Naeem R."/>
            <person name="Malas T.B."/>
            <person name="Moussa E."/>
            <person name="Panigrahi A."/>
            <person name="Vermont S.J."/>
            <person name="Otto T.D."/>
            <person name="Wastling J."/>
            <person name="Pain A."/>
        </authorList>
    </citation>
    <scope>NUCLEOTIDE SEQUENCE</scope>
    <source>
        <strain evidence="2">VEG</strain>
    </source>
</reference>